<proteinExistence type="predicted"/>
<sequence length="365" mass="38707">MKDLMSIDLSPQELLSLHISISSHALLNQSYSNLLLSQQLLTSLSMDPGLTVKIKAYQNQLRQQAHTFKQSTMSELIGLFTKASNFSTLVTTVDGIFSTEDPQSSQKGGEMVAALATVAQSYQVAAQAVHTQFSATRETLEPLMNNFSETVSAIEQGLGAEAKQQAQTITALNEAIAKNIQGIVDAGIKAGSGVVQLGQAIVAAVPLGTTGNKPKDPPPAKPKSAGDQTEYMISGIQAISAGASGAHQAISDLKANYVKLAAAYQALATANALLSVAKSVHAQAQLFVETYALTAQRVALLPAEWNKVANAYLAATPVIRDISELSDMKQIKQVISLSADQWQQISKVIENAKANYAGNNILPEM</sequence>
<evidence type="ECO:0000313" key="2">
    <source>
        <dbReference type="EMBL" id="QQU55915.1"/>
    </source>
</evidence>
<dbReference type="Proteomes" id="UP000595237">
    <property type="component" value="Chromosome"/>
</dbReference>
<evidence type="ECO:0000256" key="1">
    <source>
        <dbReference type="SAM" id="MobiDB-lite"/>
    </source>
</evidence>
<evidence type="ECO:0000313" key="3">
    <source>
        <dbReference type="Proteomes" id="UP000595237"/>
    </source>
</evidence>
<protein>
    <recommendedName>
        <fullName evidence="4">HBL/NHE enterotoxin family protein</fullName>
    </recommendedName>
</protein>
<reference evidence="2 3" key="1">
    <citation type="submission" date="2021-01" db="EMBL/GenBank/DDBJ databases">
        <title>FDA dAtabase for Regulatory Grade micrObial Sequences (FDA-ARGOS): Supporting development and validation of Infectious Disease Dx tests.</title>
        <authorList>
            <person name="Blissenbach B."/>
            <person name="Krut O."/>
            <person name="Tallon L."/>
            <person name="Sadzewicz L."/>
            <person name="Zhao X."/>
            <person name="Boylan J."/>
            <person name="Ott S."/>
            <person name="Bowen H."/>
            <person name="Vavikolanu K."/>
            <person name="Mehta A."/>
            <person name="Aluvathingal J."/>
            <person name="Nadendla S."/>
            <person name="Yan Y."/>
            <person name="Sichtig H."/>
        </authorList>
    </citation>
    <scope>NUCLEOTIDE SEQUENCE [LARGE SCALE GENOMIC DNA]</scope>
    <source>
        <strain evidence="2 3">FDAARGOS_1081</strain>
    </source>
</reference>
<dbReference type="EMBL" id="CP068148">
    <property type="protein sequence ID" value="QQU55915.1"/>
    <property type="molecule type" value="Genomic_DNA"/>
</dbReference>
<gene>
    <name evidence="2" type="ORF">I6I38_02550</name>
</gene>
<organism evidence="2 3">
    <name type="scientific">Serratia liquefaciens</name>
    <dbReference type="NCBI Taxonomy" id="614"/>
    <lineage>
        <taxon>Bacteria</taxon>
        <taxon>Pseudomonadati</taxon>
        <taxon>Pseudomonadota</taxon>
        <taxon>Gammaproteobacteria</taxon>
        <taxon>Enterobacterales</taxon>
        <taxon>Yersiniaceae</taxon>
        <taxon>Serratia</taxon>
    </lineage>
</organism>
<name>A0ABX7D5W0_SERLI</name>
<dbReference type="Gene3D" id="1.20.1170.10">
    <property type="match status" value="1"/>
</dbReference>
<keyword evidence="3" id="KW-1185">Reference proteome</keyword>
<evidence type="ECO:0008006" key="4">
    <source>
        <dbReference type="Google" id="ProtNLM"/>
    </source>
</evidence>
<dbReference type="RefSeq" id="WP_187961941.1">
    <property type="nucleotide sequence ID" value="NZ_CP061082.1"/>
</dbReference>
<accession>A0ABX7D5W0</accession>
<dbReference type="SUPFAM" id="SSF58100">
    <property type="entry name" value="Bacterial hemolysins"/>
    <property type="match status" value="1"/>
</dbReference>
<feature type="region of interest" description="Disordered" evidence="1">
    <location>
        <begin position="208"/>
        <end position="227"/>
    </location>
</feature>